<dbReference type="STRING" id="1123404.SAMN02745784_00017"/>
<proteinExistence type="predicted"/>
<accession>A0A1M4S4U3</accession>
<evidence type="ECO:0000313" key="2">
    <source>
        <dbReference type="Proteomes" id="UP000184114"/>
    </source>
</evidence>
<dbReference type="InterPro" id="IPR009711">
    <property type="entry name" value="UPF0473"/>
</dbReference>
<dbReference type="AlphaFoldDB" id="A0A1M4S4U3"/>
<sequence>MDNKKDETFEYNDEHCGGCGCGCDCSDDHEYENFEFEDMDGNDIIYLTLDDDTELECNVLGIFEVENIEYIALLPMGEEEVLLYKYVELEDEEFDLLPIENEEEFTTVSEAFEALFLDEEDFVEYENYDELDEE</sequence>
<dbReference type="EMBL" id="FQTY01000001">
    <property type="protein sequence ID" value="SHE27218.1"/>
    <property type="molecule type" value="Genomic_DNA"/>
</dbReference>
<protein>
    <submittedName>
        <fullName evidence="1">Uncharacterized protein</fullName>
    </submittedName>
</protein>
<reference evidence="2" key="1">
    <citation type="submission" date="2016-11" db="EMBL/GenBank/DDBJ databases">
        <authorList>
            <person name="Varghese N."/>
            <person name="Submissions S."/>
        </authorList>
    </citation>
    <scope>NUCLEOTIDE SEQUENCE [LARGE SCALE GENOMIC DNA]</scope>
    <source>
        <strain evidence="2">DSM 18095</strain>
    </source>
</reference>
<gene>
    <name evidence="1" type="ORF">SAMN02745784_00017</name>
</gene>
<organism evidence="1 2">
    <name type="scientific">Tissierella praeacuta DSM 18095</name>
    <dbReference type="NCBI Taxonomy" id="1123404"/>
    <lineage>
        <taxon>Bacteria</taxon>
        <taxon>Bacillati</taxon>
        <taxon>Bacillota</taxon>
        <taxon>Tissierellia</taxon>
        <taxon>Tissierellales</taxon>
        <taxon>Tissierellaceae</taxon>
        <taxon>Tissierella</taxon>
    </lineage>
</organism>
<dbReference type="RefSeq" id="WP_072971365.1">
    <property type="nucleotide sequence ID" value="NZ_FQTY01000001.1"/>
</dbReference>
<dbReference type="Proteomes" id="UP000184114">
    <property type="component" value="Unassembled WGS sequence"/>
</dbReference>
<dbReference type="GeneID" id="90994710"/>
<keyword evidence="2" id="KW-1185">Reference proteome</keyword>
<name>A0A1M4S4U3_9FIRM</name>
<evidence type="ECO:0000313" key="1">
    <source>
        <dbReference type="EMBL" id="SHE27218.1"/>
    </source>
</evidence>
<dbReference type="Pfam" id="PF06949">
    <property type="entry name" value="DUF1292"/>
    <property type="match status" value="1"/>
</dbReference>